<sequence length="188" mass="19846">MRHQSAWAVLIVAMTVAFVSACSSAGSPAGTSSRPTFAGYPPSAVAPSPTQSSAPEQAALSAWSGLWAALARSAEIPDYDGRLLDDYATGDALTILRGTLQEWRREGIVTKGRPVQHPQAKSVSPAGNPTTVTLTDCGDSTTWLRYYAKTGDLVAGEKRARRKFTATVNRAGGGWRVSEYTIGPANSC</sequence>
<evidence type="ECO:0000256" key="1">
    <source>
        <dbReference type="SAM" id="SignalP"/>
    </source>
</evidence>
<keyword evidence="3" id="KW-1185">Reference proteome</keyword>
<comment type="caution">
    <text evidence="2">The sequence shown here is derived from an EMBL/GenBank/DDBJ whole genome shotgun (WGS) entry which is preliminary data.</text>
</comment>
<evidence type="ECO:0000313" key="3">
    <source>
        <dbReference type="Proteomes" id="UP001500618"/>
    </source>
</evidence>
<reference evidence="2 3" key="1">
    <citation type="journal article" date="2019" name="Int. J. Syst. Evol. Microbiol.">
        <title>The Global Catalogue of Microorganisms (GCM) 10K type strain sequencing project: providing services to taxonomists for standard genome sequencing and annotation.</title>
        <authorList>
            <consortium name="The Broad Institute Genomics Platform"/>
            <consortium name="The Broad Institute Genome Sequencing Center for Infectious Disease"/>
            <person name="Wu L."/>
            <person name="Ma J."/>
        </authorList>
    </citation>
    <scope>NUCLEOTIDE SEQUENCE [LARGE SCALE GENOMIC DNA]</scope>
    <source>
        <strain evidence="2 3">JCM 14718</strain>
    </source>
</reference>
<evidence type="ECO:0008006" key="4">
    <source>
        <dbReference type="Google" id="ProtNLM"/>
    </source>
</evidence>
<keyword evidence="1" id="KW-0732">Signal</keyword>
<feature type="signal peptide" evidence="1">
    <location>
        <begin position="1"/>
        <end position="25"/>
    </location>
</feature>
<organism evidence="2 3">
    <name type="scientific">Fodinicola feengrottensis</name>
    <dbReference type="NCBI Taxonomy" id="435914"/>
    <lineage>
        <taxon>Bacteria</taxon>
        <taxon>Bacillati</taxon>
        <taxon>Actinomycetota</taxon>
        <taxon>Actinomycetes</taxon>
        <taxon>Mycobacteriales</taxon>
        <taxon>Fodinicola</taxon>
    </lineage>
</organism>
<gene>
    <name evidence="2" type="ORF">GCM10009765_23520</name>
</gene>
<feature type="chain" id="PRO_5046373156" description="DUF4440 domain-containing protein" evidence="1">
    <location>
        <begin position="26"/>
        <end position="188"/>
    </location>
</feature>
<dbReference type="PROSITE" id="PS51257">
    <property type="entry name" value="PROKAR_LIPOPROTEIN"/>
    <property type="match status" value="1"/>
</dbReference>
<evidence type="ECO:0000313" key="2">
    <source>
        <dbReference type="EMBL" id="GAA1673484.1"/>
    </source>
</evidence>
<dbReference type="Proteomes" id="UP001500618">
    <property type="component" value="Unassembled WGS sequence"/>
</dbReference>
<accession>A0ABN2GMD6</accession>
<name>A0ABN2GMD6_9ACTN</name>
<protein>
    <recommendedName>
        <fullName evidence="4">DUF4440 domain-containing protein</fullName>
    </recommendedName>
</protein>
<dbReference type="EMBL" id="BAAANY010000008">
    <property type="protein sequence ID" value="GAA1673484.1"/>
    <property type="molecule type" value="Genomic_DNA"/>
</dbReference>
<proteinExistence type="predicted"/>